<accession>A0A158K6N5</accession>
<evidence type="ECO:0000313" key="2">
    <source>
        <dbReference type="Proteomes" id="UP000054717"/>
    </source>
</evidence>
<name>A0A158K6N5_9BURK</name>
<gene>
    <name evidence="1" type="ORF">AWB66_05476</name>
</gene>
<dbReference type="Gene3D" id="3.30.420.10">
    <property type="entry name" value="Ribonuclease H-like superfamily/Ribonuclease H"/>
    <property type="match status" value="1"/>
</dbReference>
<dbReference type="SUPFAM" id="SSF53098">
    <property type="entry name" value="Ribonuclease H-like"/>
    <property type="match status" value="1"/>
</dbReference>
<evidence type="ECO:0000313" key="1">
    <source>
        <dbReference type="EMBL" id="SAL76778.1"/>
    </source>
</evidence>
<dbReference type="EMBL" id="FCNZ02000031">
    <property type="protein sequence ID" value="SAL76778.1"/>
    <property type="molecule type" value="Genomic_DNA"/>
</dbReference>
<sequence>MRRMGVEALEEAFTRYGLPGIVNADQGSQFTAGAFTEAVLGRGIGLSSEATSFVSIARTQENC</sequence>
<proteinExistence type="predicted"/>
<dbReference type="InterPro" id="IPR012337">
    <property type="entry name" value="RNaseH-like_sf"/>
</dbReference>
<dbReference type="GO" id="GO:0003676">
    <property type="term" value="F:nucleic acid binding"/>
    <property type="evidence" value="ECO:0007669"/>
    <property type="project" value="InterPro"/>
</dbReference>
<keyword evidence="2" id="KW-1185">Reference proteome</keyword>
<dbReference type="Proteomes" id="UP000054717">
    <property type="component" value="Unassembled WGS sequence"/>
</dbReference>
<protein>
    <submittedName>
        <fullName evidence="1">Uncharacterized protein</fullName>
    </submittedName>
</protein>
<organism evidence="1 2">
    <name type="scientific">Caballeronia telluris</name>
    <dbReference type="NCBI Taxonomy" id="326475"/>
    <lineage>
        <taxon>Bacteria</taxon>
        <taxon>Pseudomonadati</taxon>
        <taxon>Pseudomonadota</taxon>
        <taxon>Betaproteobacteria</taxon>
        <taxon>Burkholderiales</taxon>
        <taxon>Burkholderiaceae</taxon>
        <taxon>Caballeronia</taxon>
    </lineage>
</organism>
<reference evidence="1" key="1">
    <citation type="submission" date="2016-01" db="EMBL/GenBank/DDBJ databases">
        <authorList>
            <person name="Peeters Charlotte."/>
        </authorList>
    </citation>
    <scope>NUCLEOTIDE SEQUENCE</scope>
    <source>
        <strain evidence="1">LMG 22936</strain>
    </source>
</reference>
<dbReference type="InterPro" id="IPR036397">
    <property type="entry name" value="RNaseH_sf"/>
</dbReference>
<dbReference type="AlphaFoldDB" id="A0A158K6N5"/>
<dbReference type="STRING" id="326475.AWB66_05476"/>
<comment type="caution">
    <text evidence="1">The sequence shown here is derived from an EMBL/GenBank/DDBJ whole genome shotgun (WGS) entry which is preliminary data.</text>
</comment>